<evidence type="ECO:0000256" key="4">
    <source>
        <dbReference type="ARBA" id="ARBA00023295"/>
    </source>
</evidence>
<dbReference type="Gene3D" id="1.20.1270.90">
    <property type="entry name" value="AF1782-like"/>
    <property type="match status" value="1"/>
</dbReference>
<dbReference type="Pfam" id="PF07554">
    <property type="entry name" value="FIVAR"/>
    <property type="match status" value="2"/>
</dbReference>
<evidence type="ECO:0000256" key="8">
    <source>
        <dbReference type="SAM" id="Phobius"/>
    </source>
</evidence>
<dbReference type="InterPro" id="IPR046780">
    <property type="entry name" value="aBig_2"/>
</dbReference>
<feature type="compositionally biased region" description="Polar residues" evidence="7">
    <location>
        <begin position="424"/>
        <end position="433"/>
    </location>
</feature>
<dbReference type="InterPro" id="IPR050727">
    <property type="entry name" value="GH43_arabinanases"/>
</dbReference>
<dbReference type="Pfam" id="PF13385">
    <property type="entry name" value="Laminin_G_3"/>
    <property type="match status" value="2"/>
</dbReference>
<reference evidence="11 12" key="1">
    <citation type="journal article" date="2016" name="BMC Microbiol.">
        <title>Fucosyllactose and L-fucose utilization of infant Bifidobacterium longum and Bifidobacterium kashiwanohense.</title>
        <authorList>
            <person name="Bunesova V."/>
            <person name="Lacroix C."/>
            <person name="Schwab C."/>
        </authorList>
    </citation>
    <scope>NUCLEOTIDE SEQUENCE [LARGE SCALE GENOMIC DNA]</scope>
    <source>
        <strain evidence="11 12">BSM11-5</strain>
    </source>
</reference>
<evidence type="ECO:0000256" key="5">
    <source>
        <dbReference type="PIRSR" id="PIRSR606710-2"/>
    </source>
</evidence>
<dbReference type="Gene3D" id="2.115.10.20">
    <property type="entry name" value="Glycosyl hydrolase domain, family 43"/>
    <property type="match status" value="2"/>
</dbReference>
<dbReference type="InterPro" id="IPR013320">
    <property type="entry name" value="ConA-like_dom_sf"/>
</dbReference>
<accession>A0A1S2W0K6</accession>
<feature type="region of interest" description="Disordered" evidence="7">
    <location>
        <begin position="733"/>
        <end position="772"/>
    </location>
</feature>
<feature type="compositionally biased region" description="Polar residues" evidence="7">
    <location>
        <begin position="761"/>
        <end position="772"/>
    </location>
</feature>
<protein>
    <submittedName>
        <fullName evidence="11">Glycosyl hydrolase family 43</fullName>
    </submittedName>
</protein>
<comment type="caution">
    <text evidence="11">The sequence shown here is derived from an EMBL/GenBank/DDBJ whole genome shotgun (WGS) entry which is preliminary data.</text>
</comment>
<keyword evidence="3 11" id="KW-0378">Hydrolase</keyword>
<evidence type="ECO:0000256" key="3">
    <source>
        <dbReference type="ARBA" id="ARBA00022801"/>
    </source>
</evidence>
<dbReference type="InterPro" id="IPR023296">
    <property type="entry name" value="Glyco_hydro_beta-prop_sf"/>
</dbReference>
<dbReference type="Pfam" id="PF04616">
    <property type="entry name" value="Glyco_hydro_43"/>
    <property type="match status" value="1"/>
</dbReference>
<comment type="similarity">
    <text evidence="2">Belongs to the glycosyl hydrolase 43 family.</text>
</comment>
<feature type="transmembrane region" description="Helical" evidence="8">
    <location>
        <begin position="1637"/>
        <end position="1659"/>
    </location>
</feature>
<evidence type="ECO:0000313" key="12">
    <source>
        <dbReference type="Proteomes" id="UP000181801"/>
    </source>
</evidence>
<dbReference type="InterPro" id="IPR001791">
    <property type="entry name" value="Laminin_G"/>
</dbReference>
<feature type="chain" id="PRO_5010287935" evidence="9">
    <location>
        <begin position="27"/>
        <end position="1664"/>
    </location>
</feature>
<dbReference type="InterPro" id="IPR006710">
    <property type="entry name" value="Glyco_hydro_43"/>
</dbReference>
<keyword evidence="8" id="KW-0812">Transmembrane</keyword>
<evidence type="ECO:0000313" key="11">
    <source>
        <dbReference type="EMBL" id="OIN64481.1"/>
    </source>
</evidence>
<keyword evidence="6" id="KW-0175">Coiled coil</keyword>
<keyword evidence="9" id="KW-0732">Signal</keyword>
<dbReference type="RefSeq" id="WP_071474538.1">
    <property type="nucleotide sequence ID" value="NZ_MOAE01000020.1"/>
</dbReference>
<dbReference type="Gene3D" id="2.60.120.200">
    <property type="match status" value="2"/>
</dbReference>
<gene>
    <name evidence="11" type="ORF">BFS26_02895</name>
</gene>
<dbReference type="Gene3D" id="2.60.40.1080">
    <property type="match status" value="1"/>
</dbReference>
<dbReference type="GO" id="GO:0005975">
    <property type="term" value="P:carbohydrate metabolic process"/>
    <property type="evidence" value="ECO:0007669"/>
    <property type="project" value="InterPro"/>
</dbReference>
<dbReference type="Gene3D" id="2.60.40.3630">
    <property type="match status" value="1"/>
</dbReference>
<dbReference type="PANTHER" id="PTHR43301:SF3">
    <property type="entry name" value="ARABINAN ENDO-1,5-ALPHA-L-ARABINOSIDASE A-RELATED"/>
    <property type="match status" value="1"/>
</dbReference>
<dbReference type="InterPro" id="IPR022038">
    <property type="entry name" value="Ig-like_bact"/>
</dbReference>
<dbReference type="PANTHER" id="PTHR43301">
    <property type="entry name" value="ARABINAN ENDO-1,5-ALPHA-L-ARABINOSIDASE"/>
    <property type="match status" value="1"/>
</dbReference>
<dbReference type="PROSITE" id="PS50025">
    <property type="entry name" value="LAM_G_DOMAIN"/>
    <property type="match status" value="1"/>
</dbReference>
<dbReference type="SUPFAM" id="SSF49899">
    <property type="entry name" value="Concanavalin A-like lectins/glucanases"/>
    <property type="match status" value="2"/>
</dbReference>
<evidence type="ECO:0000256" key="2">
    <source>
        <dbReference type="ARBA" id="ARBA00009865"/>
    </source>
</evidence>
<dbReference type="GO" id="GO:0004553">
    <property type="term" value="F:hydrolase activity, hydrolyzing O-glycosyl compounds"/>
    <property type="evidence" value="ECO:0007669"/>
    <property type="project" value="InterPro"/>
</dbReference>
<comment type="pathway">
    <text evidence="1">Glycan metabolism; L-arabinan degradation.</text>
</comment>
<proteinExistence type="inferred from homology"/>
<evidence type="ECO:0000256" key="6">
    <source>
        <dbReference type="SAM" id="Coils"/>
    </source>
</evidence>
<evidence type="ECO:0000259" key="10">
    <source>
        <dbReference type="PROSITE" id="PS50025"/>
    </source>
</evidence>
<dbReference type="Gene3D" id="1.20.1270.70">
    <property type="entry name" value="Designed single chain three-helix bundle"/>
    <property type="match status" value="1"/>
</dbReference>
<dbReference type="Proteomes" id="UP000181801">
    <property type="component" value="Unassembled WGS sequence"/>
</dbReference>
<dbReference type="Pfam" id="PF07523">
    <property type="entry name" value="Big_3"/>
    <property type="match status" value="1"/>
</dbReference>
<dbReference type="EMBL" id="MOAE01000020">
    <property type="protein sequence ID" value="OIN64481.1"/>
    <property type="molecule type" value="Genomic_DNA"/>
</dbReference>
<evidence type="ECO:0000256" key="1">
    <source>
        <dbReference type="ARBA" id="ARBA00004834"/>
    </source>
</evidence>
<dbReference type="SUPFAM" id="SSF75005">
    <property type="entry name" value="Arabinanase/levansucrase/invertase"/>
    <property type="match status" value="3"/>
</dbReference>
<keyword evidence="8" id="KW-0472">Membrane</keyword>
<feature type="coiled-coil region" evidence="6">
    <location>
        <begin position="1548"/>
        <end position="1575"/>
    </location>
</feature>
<evidence type="ECO:0000256" key="7">
    <source>
        <dbReference type="SAM" id="MobiDB-lite"/>
    </source>
</evidence>
<evidence type="ECO:0000256" key="9">
    <source>
        <dbReference type="SAM" id="SignalP"/>
    </source>
</evidence>
<feature type="region of interest" description="Disordered" evidence="7">
    <location>
        <begin position="420"/>
        <end position="443"/>
    </location>
</feature>
<keyword evidence="8" id="KW-1133">Transmembrane helix</keyword>
<sequence>MGKWKKAVAALAAVPMLMALAPAANAVESDPTDSSAAQRALAAALKSNAKAAADSDLLASLDFDNVAAGATGTIVDDTTGTKATINGAAAVATSKDGTAAVRLGSGFWLNVTKSDDSAVLKGLDAVTISYDSKSASTNQGWSVFAAPNTNAQTYQQEHYLGVMDRTTSVNVERYNNAGKRDTTGNVSKDGLASQWRHVDLVIDEAASTLYIDGEQAATVAPADGASFAQLTDILGADGGVLQIGKANWVNGEYYTGALDNLKIYGSAHTADQIKEAYDSTKSDAAKADANALTINNGSTDVYSNITLPAKGSVNGSAITWKSSNAKVITDAADGDIAAGVVARQKTDTKVTLTATITDADGNTETKEFELTVKAAVEQPKTTDYLFAHFTGTEGSATDEQMYFATSKDGLSWHDTRESGDPVLSWNNSQTGNSRGKDNGVRDPYLVRSPEGDTVYLIATELSIHNRGGWGAATATTNGSTNLIVWESHDFVNWSEPRAVDVASQIPGAGMAWAPEAYWDDVNKQYMVYWATASDADNKSGDRTNMYYSTTRDFVNFTTPVKWIDRVKSVIDTTMIKADDGYYYRVSGDTYLGVERSKDPYATTLTTGDTIANGYYNTDSDPNQWTLVGTFGDLTGTGLTGAQLEGPELFFYNEDDVQTSDAGKKMLYGLMWDQYSAGKGYTPYRSADLGSTDKADWGFASDVNFGSLKKRHGTILPVTETEYNAILKAFDKNKDTEPVTPDEDGSGPIAEYDFEDSKGTDTTENSNDLTFNGNAKVSEDAEKGKVLKLDGSDGTYAEFPKGLFDGRNKLTVQMDVKSEINKNQFTFAFGQNSTKYYFLKYNNSGELASRITTNSYGAEDAANATLSGNGAWHRVTVTLDDNVMTVYSDGAQVAQNKATKNKVTDLGNDLLAYLGKSFYNDPYFKGSFDNVNVWNRALTAQEVEKTSPIALQGISVGTVPSDPNSLRGTDDHSQVRSTLDWSAKTVTTVLNRRGDAAKVPVKVTVNRGDDSIKLTLDGQAFTNGGTADLTKDRTLVVDLGDGNTETWTLKKVTVGNNPVLPGQYADPDIDYFDGKFWIYPTTDGFSGWSGNYFHAFSSTDLVNWTDEGVILDVNKDHQPTTDGDENTAISPWSVGSAWAPTIEKKNGKYYFYYCAKLPNGQSAIGVAVADNPAGPFKAADQPLVTRTMEGVTVGQAIDPSIFTDPNTGKSYILYGNGSPAIAELNDDMVSIKAGTVKKLNGLNDFRESVVVAYRDGKYHWTWSCDDANSPNYHVRYGVSDSIDGTITYKGVLLQKDSSKNLQGAAHQSDVHVTDADGNDRWLMAYHRHYTPLGVFTSGLGYHRETAIDEITFDADGLMQTIHPTDEGVSIEMADTTALDGAIGAADKLGTDGSAYTEASWKAFEDALAAAKTAKQTFLDSGLSQADVDAAAKALTDAQNALEESQPEPEHPAAGTILSIAVTAQPAKAEYKVGEALDTAGLVVTATVADGNGGSATRELAADEYELLGFDSSKASDKMTVTVQSVADSTKTATFTVKVVADETPTPDPDLATEEELKQLEDAIAKAEAENLNQDDYTADSWKAYAEALAQAKKVLAKENATSTEVQDAIRHLTEARKALVKVSADGKKPGAVISDTGAAVFGVAGTVVVLAAAGIALTIWRKRRI</sequence>
<feature type="site" description="Important for catalytic activity, responsible for pKa modulation of the active site Glu and correct orientation of both the proton donor and substrate" evidence="5">
    <location>
        <position position="1197"/>
    </location>
</feature>
<name>A0A1S2W0K6_BIFLN</name>
<organism evidence="11 12">
    <name type="scientific">Bifidobacterium longum subsp. suis</name>
    <dbReference type="NCBI Taxonomy" id="1695"/>
    <lineage>
        <taxon>Bacteria</taxon>
        <taxon>Bacillati</taxon>
        <taxon>Actinomycetota</taxon>
        <taxon>Actinomycetes</taxon>
        <taxon>Bifidobacteriales</taxon>
        <taxon>Bifidobacteriaceae</taxon>
        <taxon>Bifidobacterium</taxon>
    </lineage>
</organism>
<feature type="domain" description="Laminin G" evidence="10">
    <location>
        <begin position="785"/>
        <end position="957"/>
    </location>
</feature>
<dbReference type="CDD" id="cd18828">
    <property type="entry name" value="GH43_BT3675-like"/>
    <property type="match status" value="1"/>
</dbReference>
<feature type="signal peptide" evidence="9">
    <location>
        <begin position="1"/>
        <end position="26"/>
    </location>
</feature>
<dbReference type="CDD" id="cd08983">
    <property type="entry name" value="GH43_Bt3655-like"/>
    <property type="match status" value="1"/>
</dbReference>
<dbReference type="Pfam" id="PF20578">
    <property type="entry name" value="aBig_2"/>
    <property type="match status" value="1"/>
</dbReference>
<keyword evidence="4" id="KW-0326">Glycosidase</keyword>